<dbReference type="SUPFAM" id="SSF52980">
    <property type="entry name" value="Restriction endonuclease-like"/>
    <property type="match status" value="1"/>
</dbReference>
<accession>A0A1P8KNP2</accession>
<evidence type="ECO:0000313" key="2">
    <source>
        <dbReference type="EMBL" id="APW66119.1"/>
    </source>
</evidence>
<keyword evidence="3" id="KW-1185">Reference proteome</keyword>
<dbReference type="OrthoDB" id="5349309at2"/>
<evidence type="ECO:0008006" key="4">
    <source>
        <dbReference type="Google" id="ProtNLM"/>
    </source>
</evidence>
<evidence type="ECO:0000256" key="1">
    <source>
        <dbReference type="SAM" id="Phobius"/>
    </source>
</evidence>
<keyword evidence="1" id="KW-0472">Membrane</keyword>
<dbReference type="EMBL" id="CP019070">
    <property type="protein sequence ID" value="APW66119.1"/>
    <property type="molecule type" value="Genomic_DNA"/>
</dbReference>
<dbReference type="Proteomes" id="UP000186074">
    <property type="component" value="Chromosome"/>
</dbReference>
<dbReference type="KEGG" id="alp:LPB137_09750"/>
<proteinExistence type="predicted"/>
<gene>
    <name evidence="2" type="ORF">LPB137_09750</name>
</gene>
<feature type="transmembrane region" description="Helical" evidence="1">
    <location>
        <begin position="6"/>
        <end position="29"/>
    </location>
</feature>
<organism evidence="2 3">
    <name type="scientific">Poseidonibacter parvus</name>
    <dbReference type="NCBI Taxonomy" id="1850254"/>
    <lineage>
        <taxon>Bacteria</taxon>
        <taxon>Pseudomonadati</taxon>
        <taxon>Campylobacterota</taxon>
        <taxon>Epsilonproteobacteria</taxon>
        <taxon>Campylobacterales</taxon>
        <taxon>Arcobacteraceae</taxon>
        <taxon>Poseidonibacter</taxon>
    </lineage>
</organism>
<reference evidence="2 3" key="1">
    <citation type="submission" date="2017-01" db="EMBL/GenBank/DDBJ databases">
        <title>Genome sequencing of Arcobacter sp. LPB0137.</title>
        <authorList>
            <person name="Lee G.-W."/>
            <person name="Yi H."/>
        </authorList>
    </citation>
    <scope>NUCLEOTIDE SEQUENCE [LARGE SCALE GENOMIC DNA]</scope>
    <source>
        <strain evidence="2 3">LPB0137</strain>
    </source>
</reference>
<evidence type="ECO:0000313" key="3">
    <source>
        <dbReference type="Proteomes" id="UP000186074"/>
    </source>
</evidence>
<keyword evidence="1" id="KW-1133">Transmembrane helix</keyword>
<dbReference type="RefSeq" id="WP_076087518.1">
    <property type="nucleotide sequence ID" value="NZ_CP019070.1"/>
</dbReference>
<dbReference type="InterPro" id="IPR011335">
    <property type="entry name" value="Restrct_endonuc-II-like"/>
</dbReference>
<sequence>MDKDISYMIMASLSNIWHIVPIIIAIVLFKKYMNMRNRKNIILKNEEHEKNGFTLQSRAIKKYKDLGYEVTILKDEDKKLGLDLLCIKNKKSIIVQCKNSFELKSIIDEDIKTFCNNAKKYSKENNIEKSDVEFRYIIPYSDVLNKTAIKILSDDYYNCKYVIL</sequence>
<name>A0A1P8KNP2_9BACT</name>
<dbReference type="AlphaFoldDB" id="A0A1P8KNP2"/>
<keyword evidence="1" id="KW-0812">Transmembrane</keyword>
<protein>
    <recommendedName>
        <fullName evidence="4">Restriction endonuclease type IV Mrr domain-containing protein</fullName>
    </recommendedName>
</protein>